<dbReference type="Proteomes" id="UP000621516">
    <property type="component" value="Unassembled WGS sequence"/>
</dbReference>
<evidence type="ECO:0000313" key="3">
    <source>
        <dbReference type="Proteomes" id="UP000621516"/>
    </source>
</evidence>
<feature type="domain" description="DUF2061" evidence="1">
    <location>
        <begin position="30"/>
        <end position="81"/>
    </location>
</feature>
<gene>
    <name evidence="2" type="ORF">ICJ85_11580</name>
</gene>
<comment type="caution">
    <text evidence="2">The sequence shown here is derived from an EMBL/GenBank/DDBJ whole genome shotgun (WGS) entry which is preliminary data.</text>
</comment>
<evidence type="ECO:0000313" key="2">
    <source>
        <dbReference type="EMBL" id="MBD0824655.1"/>
    </source>
</evidence>
<sequence length="87" mass="9952">MIEQVLTNSSQKEKTTYKTDAASEKPIRSVVKSLSWRTVGTLDTILISWIVTGELTLAFSIGSIELVTKMVLYFFHERIWNSIKWGK</sequence>
<dbReference type="Pfam" id="PF09834">
    <property type="entry name" value="DUF2061"/>
    <property type="match status" value="1"/>
</dbReference>
<organism evidence="2 3">
    <name type="scientific">Aestuariibaculum marinum</name>
    <dbReference type="NCBI Taxonomy" id="2683592"/>
    <lineage>
        <taxon>Bacteria</taxon>
        <taxon>Pseudomonadati</taxon>
        <taxon>Bacteroidota</taxon>
        <taxon>Flavobacteriia</taxon>
        <taxon>Flavobacteriales</taxon>
        <taxon>Flavobacteriaceae</taxon>
    </lineage>
</organism>
<keyword evidence="3" id="KW-1185">Reference proteome</keyword>
<name>A0A8J6Q1W8_9FLAO</name>
<dbReference type="InterPro" id="IPR018638">
    <property type="entry name" value="DUF2061_membrane"/>
</dbReference>
<dbReference type="RefSeq" id="WP_188223951.1">
    <property type="nucleotide sequence ID" value="NZ_JACVXD010000006.1"/>
</dbReference>
<reference evidence="2 3" key="1">
    <citation type="journal article" date="2018" name="J. Microbiol.">
        <title>Aestuariibaculum marinum sp. nov., a marine bacterium isolated from seawater in South Korea.</title>
        <authorList>
            <person name="Choi J."/>
            <person name="Lee D."/>
            <person name="Jang J.H."/>
            <person name="Cha S."/>
            <person name="Seo T."/>
        </authorList>
    </citation>
    <scope>NUCLEOTIDE SEQUENCE [LARGE SCALE GENOMIC DNA]</scope>
    <source>
        <strain evidence="2 3">IP7</strain>
    </source>
</reference>
<protein>
    <submittedName>
        <fullName evidence="2">DUF2061 domain-containing protein</fullName>
    </submittedName>
</protein>
<evidence type="ECO:0000259" key="1">
    <source>
        <dbReference type="Pfam" id="PF09834"/>
    </source>
</evidence>
<dbReference type="AlphaFoldDB" id="A0A8J6Q1W8"/>
<proteinExistence type="predicted"/>
<dbReference type="EMBL" id="JACVXD010000006">
    <property type="protein sequence ID" value="MBD0824655.1"/>
    <property type="molecule type" value="Genomic_DNA"/>
</dbReference>
<accession>A0A8J6Q1W8</accession>